<dbReference type="PIRSF" id="PIRSF015582">
    <property type="entry name" value="Cit_lyase_B"/>
    <property type="match status" value="1"/>
</dbReference>
<feature type="binding site" evidence="4">
    <location>
        <position position="129"/>
    </location>
    <ligand>
        <name>substrate</name>
    </ligand>
</feature>
<evidence type="ECO:0000256" key="3">
    <source>
        <dbReference type="ARBA" id="ARBA00022842"/>
    </source>
</evidence>
<feature type="binding site" evidence="5">
    <location>
        <position position="156"/>
    </location>
    <ligand>
        <name>Mg(2+)</name>
        <dbReference type="ChEBI" id="CHEBI:18420"/>
    </ligand>
</feature>
<dbReference type="Pfam" id="PF03328">
    <property type="entry name" value="HpcH_HpaI"/>
    <property type="match status" value="1"/>
</dbReference>
<keyword evidence="7" id="KW-0456">Lyase</keyword>
<evidence type="ECO:0000259" key="6">
    <source>
        <dbReference type="Pfam" id="PF03328"/>
    </source>
</evidence>
<dbReference type="PANTHER" id="PTHR32308:SF10">
    <property type="entry name" value="CITRATE LYASE SUBUNIT BETA"/>
    <property type="match status" value="1"/>
</dbReference>
<dbReference type="GO" id="GO:0000287">
    <property type="term" value="F:magnesium ion binding"/>
    <property type="evidence" value="ECO:0007669"/>
    <property type="project" value="TreeGrafter"/>
</dbReference>
<protein>
    <submittedName>
        <fullName evidence="7">CoA ester lyase</fullName>
    </submittedName>
</protein>
<dbReference type="Proteomes" id="UP000289482">
    <property type="component" value="Unassembled WGS sequence"/>
</dbReference>
<gene>
    <name evidence="7" type="ORF">EST54_06870</name>
</gene>
<dbReference type="InterPro" id="IPR011206">
    <property type="entry name" value="Citrate_lyase_beta/mcl1/mcl2"/>
</dbReference>
<dbReference type="SUPFAM" id="SSF51621">
    <property type="entry name" value="Phosphoenolpyruvate/pyruvate domain"/>
    <property type="match status" value="1"/>
</dbReference>
<reference evidence="7 8" key="1">
    <citation type="submission" date="2019-01" db="EMBL/GenBank/DDBJ databases">
        <title>Draft genome sequences of the type strain Streptomyces sioyaensis DSM 40032 and its novel strain, TM32, a thermotolerant antibiotics-producing actinobacterium.</title>
        <authorList>
            <person name="Nakaew N."/>
            <person name="Lumyong S."/>
            <person name="Sloan W.T."/>
            <person name="Sungthong R."/>
        </authorList>
    </citation>
    <scope>NUCLEOTIDE SEQUENCE [LARGE SCALE GENOMIC DNA]</scope>
    <source>
        <strain evidence="7 8">DSM 40032</strain>
    </source>
</reference>
<evidence type="ECO:0000313" key="7">
    <source>
        <dbReference type="EMBL" id="RXS69167.1"/>
    </source>
</evidence>
<keyword evidence="3 5" id="KW-0460">Magnesium</keyword>
<dbReference type="Gene3D" id="3.20.20.60">
    <property type="entry name" value="Phosphoenolpyruvate-binding domains"/>
    <property type="match status" value="1"/>
</dbReference>
<comment type="caution">
    <text evidence="7">The sequence shown here is derived from an EMBL/GenBank/DDBJ whole genome shotgun (WGS) entry which is preliminary data.</text>
</comment>
<organism evidence="7 8">
    <name type="scientific">Streptomyces sioyaensis</name>
    <dbReference type="NCBI Taxonomy" id="67364"/>
    <lineage>
        <taxon>Bacteria</taxon>
        <taxon>Bacillati</taxon>
        <taxon>Actinomycetota</taxon>
        <taxon>Actinomycetes</taxon>
        <taxon>Kitasatosporales</taxon>
        <taxon>Streptomycetaceae</taxon>
        <taxon>Streptomyces</taxon>
    </lineage>
</organism>
<keyword evidence="2 5" id="KW-0479">Metal-binding</keyword>
<feature type="binding site" evidence="4">
    <location>
        <position position="71"/>
    </location>
    <ligand>
        <name>substrate</name>
    </ligand>
</feature>
<feature type="domain" description="HpcH/HpaI aldolase/citrate lyase" evidence="6">
    <location>
        <begin position="10"/>
        <end position="224"/>
    </location>
</feature>
<evidence type="ECO:0000256" key="4">
    <source>
        <dbReference type="PIRSR" id="PIRSR015582-1"/>
    </source>
</evidence>
<comment type="cofactor">
    <cofactor evidence="1">
        <name>Mg(2+)</name>
        <dbReference type="ChEBI" id="CHEBI:18420"/>
    </cofactor>
</comment>
<dbReference type="GeneID" id="95777725"/>
<keyword evidence="8" id="KW-1185">Reference proteome</keyword>
<evidence type="ECO:0000256" key="1">
    <source>
        <dbReference type="ARBA" id="ARBA00001946"/>
    </source>
</evidence>
<accession>A0A4Q1R773</accession>
<sequence length="291" mass="30965">MSDAILRPRRSVLYMPGANERALEKAKSLPADALILDLEDAVAPDAKAEARKRVAAAAASGEYGFREVTIRVNAPGTAWHDDDLRAAAEAGPDAVVVPKVESADTVRAVERALEAAGAPDRTAIWAMVETPRAMLDARAVAAASERLTVLVMGTNDLAKELHAEHVPGRAPLLTGLSLALLAARESGKVILDGVYNDVKDAEGFEAECVQGRQFGFDGKTLIHPSQVAPCNRVFAPSSEQVARAQRIIDAFEEATREGRGVVTVDGRLIENLHVEEARRILALAEAVAGRA</sequence>
<proteinExistence type="predicted"/>
<dbReference type="GO" id="GO:0016829">
    <property type="term" value="F:lyase activity"/>
    <property type="evidence" value="ECO:0007669"/>
    <property type="project" value="UniProtKB-KW"/>
</dbReference>
<dbReference type="AlphaFoldDB" id="A0A4Q1R773"/>
<dbReference type="RefSeq" id="WP_129246049.1">
    <property type="nucleotide sequence ID" value="NZ_JABZEL010000004.1"/>
</dbReference>
<dbReference type="InterPro" id="IPR005000">
    <property type="entry name" value="Aldolase/citrate-lyase_domain"/>
</dbReference>
<dbReference type="InterPro" id="IPR040442">
    <property type="entry name" value="Pyrv_kinase-like_dom_sf"/>
</dbReference>
<feature type="binding site" evidence="5">
    <location>
        <position position="129"/>
    </location>
    <ligand>
        <name>Mg(2+)</name>
        <dbReference type="ChEBI" id="CHEBI:18420"/>
    </ligand>
</feature>
<evidence type="ECO:0000256" key="2">
    <source>
        <dbReference type="ARBA" id="ARBA00022723"/>
    </source>
</evidence>
<dbReference type="GO" id="GO:0006107">
    <property type="term" value="P:oxaloacetate metabolic process"/>
    <property type="evidence" value="ECO:0007669"/>
    <property type="project" value="TreeGrafter"/>
</dbReference>
<evidence type="ECO:0000256" key="5">
    <source>
        <dbReference type="PIRSR" id="PIRSR015582-2"/>
    </source>
</evidence>
<evidence type="ECO:0000313" key="8">
    <source>
        <dbReference type="Proteomes" id="UP000289482"/>
    </source>
</evidence>
<dbReference type="InterPro" id="IPR015813">
    <property type="entry name" value="Pyrv/PenolPyrv_kinase-like_dom"/>
</dbReference>
<dbReference type="PANTHER" id="PTHR32308">
    <property type="entry name" value="LYASE BETA SUBUNIT, PUTATIVE (AFU_ORTHOLOGUE AFUA_4G13030)-RELATED"/>
    <property type="match status" value="1"/>
</dbReference>
<dbReference type="EMBL" id="SDIF01000012">
    <property type="protein sequence ID" value="RXS69167.1"/>
    <property type="molecule type" value="Genomic_DNA"/>
</dbReference>
<name>A0A4Q1R773_9ACTN</name>